<keyword evidence="3" id="KW-0859">Xylose metabolism</keyword>
<dbReference type="GO" id="GO:0016301">
    <property type="term" value="F:kinase activity"/>
    <property type="evidence" value="ECO:0007669"/>
    <property type="project" value="UniProtKB-KW"/>
</dbReference>
<evidence type="ECO:0000256" key="1">
    <source>
        <dbReference type="ARBA" id="ARBA00002486"/>
    </source>
</evidence>
<comment type="similarity">
    <text evidence="2">Belongs to the ROK (NagC/XylR) family.</text>
</comment>
<dbReference type="Proteomes" id="UP001519289">
    <property type="component" value="Unassembled WGS sequence"/>
</dbReference>
<dbReference type="PROSITE" id="PS01125">
    <property type="entry name" value="ROK"/>
    <property type="match status" value="1"/>
</dbReference>
<dbReference type="PANTHER" id="PTHR18964:SF149">
    <property type="entry name" value="BIFUNCTIONAL UDP-N-ACETYLGLUCOSAMINE 2-EPIMERASE_N-ACETYLMANNOSAMINE KINASE"/>
    <property type="match status" value="1"/>
</dbReference>
<dbReference type="InterPro" id="IPR036388">
    <property type="entry name" value="WH-like_DNA-bd_sf"/>
</dbReference>
<dbReference type="SUPFAM" id="SSF46785">
    <property type="entry name" value="Winged helix' DNA-binding domain"/>
    <property type="match status" value="1"/>
</dbReference>
<keyword evidence="3" id="KW-0119">Carbohydrate metabolism</keyword>
<comment type="function">
    <text evidence="1">Transcriptional repressor of xylose-utilizing enzymes.</text>
</comment>
<comment type="caution">
    <text evidence="4">The sequence shown here is derived from an EMBL/GenBank/DDBJ whole genome shotgun (WGS) entry which is preliminary data.</text>
</comment>
<reference evidence="4 5" key="1">
    <citation type="submission" date="2021-03" db="EMBL/GenBank/DDBJ databases">
        <title>Genomic Encyclopedia of Type Strains, Phase IV (KMG-IV): sequencing the most valuable type-strain genomes for metagenomic binning, comparative biology and taxonomic classification.</title>
        <authorList>
            <person name="Goeker M."/>
        </authorList>
    </citation>
    <scope>NUCLEOTIDE SEQUENCE [LARGE SCALE GENOMIC DNA]</scope>
    <source>
        <strain evidence="4 5">DSM 27138</strain>
    </source>
</reference>
<accession>A0ABS4JTU6</accession>
<evidence type="ECO:0000256" key="3">
    <source>
        <dbReference type="ARBA" id="ARBA00022629"/>
    </source>
</evidence>
<dbReference type="RefSeq" id="WP_209466519.1">
    <property type="nucleotide sequence ID" value="NZ_JAGGLG010000012.1"/>
</dbReference>
<dbReference type="Pfam" id="PF00480">
    <property type="entry name" value="ROK"/>
    <property type="match status" value="1"/>
</dbReference>
<keyword evidence="4" id="KW-0418">Kinase</keyword>
<dbReference type="SUPFAM" id="SSF53067">
    <property type="entry name" value="Actin-like ATPase domain"/>
    <property type="match status" value="1"/>
</dbReference>
<dbReference type="PANTHER" id="PTHR18964">
    <property type="entry name" value="ROK (REPRESSOR, ORF, KINASE) FAMILY"/>
    <property type="match status" value="1"/>
</dbReference>
<keyword evidence="5" id="KW-1185">Reference proteome</keyword>
<dbReference type="InterPro" id="IPR036390">
    <property type="entry name" value="WH_DNA-bd_sf"/>
</dbReference>
<organism evidence="4 5">
    <name type="scientific">Symbiobacterium terraclitae</name>
    <dbReference type="NCBI Taxonomy" id="557451"/>
    <lineage>
        <taxon>Bacteria</taxon>
        <taxon>Bacillati</taxon>
        <taxon>Bacillota</taxon>
        <taxon>Clostridia</taxon>
        <taxon>Eubacteriales</taxon>
        <taxon>Symbiobacteriaceae</taxon>
        <taxon>Symbiobacterium</taxon>
    </lineage>
</organism>
<evidence type="ECO:0000256" key="2">
    <source>
        <dbReference type="ARBA" id="ARBA00006479"/>
    </source>
</evidence>
<dbReference type="Gene3D" id="3.30.420.40">
    <property type="match status" value="2"/>
</dbReference>
<dbReference type="Gene3D" id="1.10.10.10">
    <property type="entry name" value="Winged helix-like DNA-binding domain superfamily/Winged helix DNA-binding domain"/>
    <property type="match status" value="1"/>
</dbReference>
<proteinExistence type="inferred from homology"/>
<evidence type="ECO:0000313" key="4">
    <source>
        <dbReference type="EMBL" id="MBP2018396.1"/>
    </source>
</evidence>
<evidence type="ECO:0000313" key="5">
    <source>
        <dbReference type="Proteomes" id="UP001519289"/>
    </source>
</evidence>
<keyword evidence="4" id="KW-0808">Transferase</keyword>
<gene>
    <name evidence="4" type="ORF">J2Z79_001804</name>
</gene>
<protein>
    <submittedName>
        <fullName evidence="4">NBD/HSP70 family sugar kinase</fullName>
    </submittedName>
</protein>
<name>A0ABS4JTU6_9FIRM</name>
<dbReference type="InterPro" id="IPR043129">
    <property type="entry name" value="ATPase_NBD"/>
</dbReference>
<dbReference type="InterPro" id="IPR049874">
    <property type="entry name" value="ROK_cs"/>
</dbReference>
<dbReference type="InterPro" id="IPR000600">
    <property type="entry name" value="ROK"/>
</dbReference>
<dbReference type="EMBL" id="JAGGLG010000012">
    <property type="protein sequence ID" value="MBP2018396.1"/>
    <property type="molecule type" value="Genomic_DNA"/>
</dbReference>
<sequence>MTRRVVTGNSDLIRQLNRSLVLDVIRRQGPVSRAEVRRVTGLNFTTVTNAVADLIADDLVKEVGLGTSSGGRKPVLLTLNPTARYVLGCELQSAKLVIGLFDLAGNLVGRVQKPKCPRTSPDEAVARIAEGVREVLAAAGVSAEKVEGLGVAAPGPLDAESGVLLTPPNMVGWQNVPLRQLLEEATGLPVMLEKDGNAAAAGEVWFGAGKAVRNLILIIVDDGIGAGIVIGGQLYRGKGGAGEIGHGTLDLDGPRCSCGNHGCLEALASGFALGRKAAELIRRGVNSQLADLAESGIGTEHILAAAEAGDKLAADLLDECGRMLGIAVANTVNMYNPELIVLAGRLAQRSPIVLERALQLGRARAFPVLSNQVRIVRSGLGDDFLVRGAASLILARLFRGPVNLFPS</sequence>